<dbReference type="GO" id="GO:0016874">
    <property type="term" value="F:ligase activity"/>
    <property type="evidence" value="ECO:0007669"/>
    <property type="project" value="UniProtKB-KW"/>
</dbReference>
<evidence type="ECO:0000259" key="6">
    <source>
        <dbReference type="Pfam" id="PF13193"/>
    </source>
</evidence>
<dbReference type="PROSITE" id="PS00455">
    <property type="entry name" value="AMP_BINDING"/>
    <property type="match status" value="1"/>
</dbReference>
<name>A0A1H1KE07_9BURK</name>
<evidence type="ECO:0000256" key="3">
    <source>
        <dbReference type="ARBA" id="ARBA00022832"/>
    </source>
</evidence>
<organism evidence="7 8">
    <name type="scientific">Paraburkholderia tuberum</name>
    <dbReference type="NCBI Taxonomy" id="157910"/>
    <lineage>
        <taxon>Bacteria</taxon>
        <taxon>Pseudomonadati</taxon>
        <taxon>Pseudomonadota</taxon>
        <taxon>Betaproteobacteria</taxon>
        <taxon>Burkholderiales</taxon>
        <taxon>Burkholderiaceae</taxon>
        <taxon>Paraburkholderia</taxon>
    </lineage>
</organism>
<dbReference type="PANTHER" id="PTHR43859">
    <property type="entry name" value="ACYL-ACTIVATING ENZYME"/>
    <property type="match status" value="1"/>
</dbReference>
<keyword evidence="3" id="KW-0276">Fatty acid metabolism</keyword>
<dbReference type="InterPro" id="IPR042099">
    <property type="entry name" value="ANL_N_sf"/>
</dbReference>
<evidence type="ECO:0000313" key="7">
    <source>
        <dbReference type="EMBL" id="SDR60069.1"/>
    </source>
</evidence>
<dbReference type="Pfam" id="PF00501">
    <property type="entry name" value="AMP-binding"/>
    <property type="match status" value="1"/>
</dbReference>
<proteinExistence type="inferred from homology"/>
<dbReference type="Gene3D" id="3.30.300.30">
    <property type="match status" value="1"/>
</dbReference>
<evidence type="ECO:0000256" key="1">
    <source>
        <dbReference type="ARBA" id="ARBA00006432"/>
    </source>
</evidence>
<dbReference type="InterPro" id="IPR000873">
    <property type="entry name" value="AMP-dep_synth/lig_dom"/>
</dbReference>
<dbReference type="InterPro" id="IPR045851">
    <property type="entry name" value="AMP-bd_C_sf"/>
</dbReference>
<evidence type="ECO:0000313" key="8">
    <source>
        <dbReference type="Proteomes" id="UP000199365"/>
    </source>
</evidence>
<dbReference type="PANTHER" id="PTHR43859:SF4">
    <property type="entry name" value="BUTANOATE--COA LIGASE AAE1-RELATED"/>
    <property type="match status" value="1"/>
</dbReference>
<dbReference type="Pfam" id="PF13193">
    <property type="entry name" value="AMP-binding_C"/>
    <property type="match status" value="1"/>
</dbReference>
<dbReference type="InterPro" id="IPR020845">
    <property type="entry name" value="AMP-binding_CS"/>
</dbReference>
<dbReference type="STRING" id="157910.SAMN05445850_7112"/>
<keyword evidence="4" id="KW-0443">Lipid metabolism</keyword>
<evidence type="ECO:0000256" key="2">
    <source>
        <dbReference type="ARBA" id="ARBA00022598"/>
    </source>
</evidence>
<feature type="domain" description="AMP-dependent synthetase/ligase" evidence="5">
    <location>
        <begin position="19"/>
        <end position="402"/>
    </location>
</feature>
<evidence type="ECO:0000259" key="5">
    <source>
        <dbReference type="Pfam" id="PF00501"/>
    </source>
</evidence>
<feature type="domain" description="AMP-binding enzyme C-terminal" evidence="6">
    <location>
        <begin position="453"/>
        <end position="527"/>
    </location>
</feature>
<keyword evidence="2" id="KW-0436">Ligase</keyword>
<evidence type="ECO:0000256" key="4">
    <source>
        <dbReference type="ARBA" id="ARBA00023098"/>
    </source>
</evidence>
<dbReference type="AlphaFoldDB" id="A0A1H1KE07"/>
<sequence>MQGLMMQQPLLVASLLAHAERHHGGQEIVSRRVEGDIHRYRYRDLAQRARRMANVLEGLGVKPGERVGTLAWNGYRHMELYFAVSGSGSVLHTLNPRLHVDQLAYIIEHAEDRVVFFDATFLPLIESVAPRVKSPKVFVAMTDRAHMPQANDLTGMLMCYEDLLELHDDVFEWPLLDENSASSLCYTSGTTGNPKGVLYSHRSTLLHTYAAALPDSLNCSARDVILPVVPMFHVNAWGLPYIACMVGAKLVFPGPALDGKSLYELIEAEQVTLSAGVPTVWQGLLTHVGERQETFASMRRTIIGGAPCPTAMTAQFQERYQVDVLHAWGMTELSPVGTVCSFKPHQLSLSTEERYTVQAKQGRSVFGIDMKIVGPDGEALPWDGHAAGDLLVRGQWVTRQYFGAGDGDASPLRDGWFPTGDVAKIDPDGFMQITDRSKDVIKSGGEWISSTDIENVACLHPEVATAVCIAARHPKWDERPLLLIVKKPGSALGGGEMLAFFDGRVAKWWTPDAVVFVESVPLGATGKVLKNQLRDQYRDYYLSA</sequence>
<dbReference type="GO" id="GO:0006631">
    <property type="term" value="P:fatty acid metabolic process"/>
    <property type="evidence" value="ECO:0007669"/>
    <property type="project" value="UniProtKB-KW"/>
</dbReference>
<dbReference type="NCBIfam" id="NF004837">
    <property type="entry name" value="PRK06187.1"/>
    <property type="match status" value="1"/>
</dbReference>
<dbReference type="InterPro" id="IPR025110">
    <property type="entry name" value="AMP-bd_C"/>
</dbReference>
<dbReference type="CDD" id="cd12119">
    <property type="entry name" value="ttLC_FACS_AlkK_like"/>
    <property type="match status" value="1"/>
</dbReference>
<dbReference type="Gene3D" id="3.40.50.12780">
    <property type="entry name" value="N-terminal domain of ligase-like"/>
    <property type="match status" value="1"/>
</dbReference>
<dbReference type="Proteomes" id="UP000199365">
    <property type="component" value="Unassembled WGS sequence"/>
</dbReference>
<dbReference type="SUPFAM" id="SSF56801">
    <property type="entry name" value="Acetyl-CoA synthetase-like"/>
    <property type="match status" value="1"/>
</dbReference>
<reference evidence="8" key="1">
    <citation type="submission" date="2016-10" db="EMBL/GenBank/DDBJ databases">
        <authorList>
            <person name="Varghese N."/>
            <person name="Submissions S."/>
        </authorList>
    </citation>
    <scope>NUCLEOTIDE SEQUENCE [LARGE SCALE GENOMIC DNA]</scope>
    <source>
        <strain evidence="8">DUS833</strain>
    </source>
</reference>
<accession>A0A1H1KE07</accession>
<protein>
    <submittedName>
        <fullName evidence="7">Fatty-acyl-CoA synthase</fullName>
    </submittedName>
</protein>
<comment type="similarity">
    <text evidence="1">Belongs to the ATP-dependent AMP-binding enzyme family.</text>
</comment>
<dbReference type="NCBIfam" id="NF005426">
    <property type="entry name" value="PRK07008.1"/>
    <property type="match status" value="1"/>
</dbReference>
<dbReference type="EMBL" id="FNKX01000003">
    <property type="protein sequence ID" value="SDR60069.1"/>
    <property type="molecule type" value="Genomic_DNA"/>
</dbReference>
<keyword evidence="8" id="KW-1185">Reference proteome</keyword>
<dbReference type="RefSeq" id="WP_090811414.1">
    <property type="nucleotide sequence ID" value="NZ_FNKX01000003.1"/>
</dbReference>
<gene>
    <name evidence="7" type="ORF">SAMN05445850_7112</name>
</gene>